<comment type="caution">
    <text evidence="2">The sequence shown here is derived from an EMBL/GenBank/DDBJ whole genome shotgun (WGS) entry which is preliminary data.</text>
</comment>
<dbReference type="AlphaFoldDB" id="A0A2T1K5U7"/>
<evidence type="ECO:0000259" key="1">
    <source>
        <dbReference type="Pfam" id="PF00535"/>
    </source>
</evidence>
<dbReference type="RefSeq" id="WP_106763774.1">
    <property type="nucleotide sequence ID" value="NZ_PXNP01000098.1"/>
</dbReference>
<dbReference type="Pfam" id="PF00535">
    <property type="entry name" value="Glycos_transf_2"/>
    <property type="match status" value="1"/>
</dbReference>
<dbReference type="SUPFAM" id="SSF53448">
    <property type="entry name" value="Nucleotide-diphospho-sugar transferases"/>
    <property type="match status" value="1"/>
</dbReference>
<reference evidence="2 3" key="1">
    <citation type="submission" date="2018-03" db="EMBL/GenBank/DDBJ databases">
        <title>Marinobacter brunus sp. nov., a marine bacterium of Gamma-proteobacteria isolated from the surface seawater of the South China Sea.</title>
        <authorList>
            <person name="Cheng H."/>
            <person name="Wu Y.-H."/>
            <person name="Xamxidin M."/>
            <person name="Xu X.-W."/>
        </authorList>
    </citation>
    <scope>NUCLEOTIDE SEQUENCE [LARGE SCALE GENOMIC DNA]</scope>
    <source>
        <strain evidence="2 3">NH169-3</strain>
    </source>
</reference>
<proteinExistence type="predicted"/>
<dbReference type="CDD" id="cd00761">
    <property type="entry name" value="Glyco_tranf_GTA_type"/>
    <property type="match status" value="1"/>
</dbReference>
<keyword evidence="3" id="KW-1185">Reference proteome</keyword>
<feature type="domain" description="Glycosyltransferase 2-like" evidence="1">
    <location>
        <begin position="8"/>
        <end position="100"/>
    </location>
</feature>
<dbReference type="InterPro" id="IPR001173">
    <property type="entry name" value="Glyco_trans_2-like"/>
</dbReference>
<gene>
    <name evidence="2" type="ORF">C7H09_14115</name>
</gene>
<evidence type="ECO:0000313" key="2">
    <source>
        <dbReference type="EMBL" id="PSF05526.1"/>
    </source>
</evidence>
<dbReference type="EMBL" id="PXNP01000098">
    <property type="protein sequence ID" value="PSF05526.1"/>
    <property type="molecule type" value="Genomic_DNA"/>
</dbReference>
<evidence type="ECO:0000313" key="3">
    <source>
        <dbReference type="Proteomes" id="UP000239866"/>
    </source>
</evidence>
<name>A0A2T1K5U7_9GAMM</name>
<dbReference type="Proteomes" id="UP000239866">
    <property type="component" value="Unassembled WGS sequence"/>
</dbReference>
<dbReference type="Gene3D" id="3.90.550.10">
    <property type="entry name" value="Spore Coat Polysaccharide Biosynthesis Protein SpsA, Chain A"/>
    <property type="match status" value="1"/>
</dbReference>
<organism evidence="2 3">
    <name type="scientific">Marinobacter fuscus</name>
    <dbReference type="NCBI Taxonomy" id="2109942"/>
    <lineage>
        <taxon>Bacteria</taxon>
        <taxon>Pseudomonadati</taxon>
        <taxon>Pseudomonadota</taxon>
        <taxon>Gammaproteobacteria</taxon>
        <taxon>Pseudomonadales</taxon>
        <taxon>Marinobacteraceae</taxon>
        <taxon>Marinobacter</taxon>
    </lineage>
</organism>
<accession>A0A2T1K5U7</accession>
<dbReference type="OrthoDB" id="8350085at2"/>
<sequence length="304" mass="34930">MSNNRIAVCIFSFNRGKFLRNCVESILRCIPDADIAIFDDNSTDSETCEYLNTISDTCEVIKPEKEGSIKHGGLYHNMNSALTRFQSRRLVCFLQDDTQVVRPISPEELTALDKLFDDTEGLGFIHPCFIRGVDLTKRPITPLQGPSAEFFFRKDTGQSAGIHYSDLVVFRPERLIEAGWQFKQSEPANDQQAKSLFGMMAYMWLPFAMWLPEVPAYRGKNKTLGLKLAERKKGVGFYPFRIWSEGRAKEITSVPDQKLPVAEEFLECTPKDPPKPWTYNPLTGLRFYKQLNNLEVALRRWFKH</sequence>
<protein>
    <recommendedName>
        <fullName evidence="1">Glycosyltransferase 2-like domain-containing protein</fullName>
    </recommendedName>
</protein>
<dbReference type="InterPro" id="IPR029044">
    <property type="entry name" value="Nucleotide-diphossugar_trans"/>
</dbReference>